<proteinExistence type="predicted"/>
<name>A0AAN9UVU8_9PEZI</name>
<gene>
    <name evidence="1" type="ORF">SLS62_004893</name>
</gene>
<keyword evidence="2" id="KW-1185">Reference proteome</keyword>
<dbReference type="AlphaFoldDB" id="A0AAN9UVU8"/>
<evidence type="ECO:0000313" key="1">
    <source>
        <dbReference type="EMBL" id="KAK7753160.1"/>
    </source>
</evidence>
<dbReference type="EMBL" id="JAKJXP020000031">
    <property type="protein sequence ID" value="KAK7753160.1"/>
    <property type="molecule type" value="Genomic_DNA"/>
</dbReference>
<sequence length="200" mass="21721">MAACVIADPRSTTTVTYLIASLIFMSPSKGYIRYNYPPALLDDWMHHAAGQRGVGFVFSVSQLAACGVNAAHPSHPVLVAGVMVRSGGILGFGHALYGLEARCRPPLEDAFNGSMTNTGLWLDIAIGRFMLGFVILPPKPGEKRAKTGRSSGVPDVHVGYVQMFRISTYWQQRCGHPVFRRDRHRTGGVVLGLLTAILQI</sequence>
<accession>A0AAN9UVU8</accession>
<reference evidence="1 2" key="1">
    <citation type="submission" date="2024-02" db="EMBL/GenBank/DDBJ databases">
        <title>De novo assembly and annotation of 12 fungi associated with fruit tree decline syndrome in Ontario, Canada.</title>
        <authorList>
            <person name="Sulman M."/>
            <person name="Ellouze W."/>
            <person name="Ilyukhin E."/>
        </authorList>
    </citation>
    <scope>NUCLEOTIDE SEQUENCE [LARGE SCALE GENOMIC DNA]</scope>
    <source>
        <strain evidence="1 2">M11/M66-122</strain>
    </source>
</reference>
<comment type="caution">
    <text evidence="1">The sequence shown here is derived from an EMBL/GenBank/DDBJ whole genome shotgun (WGS) entry which is preliminary data.</text>
</comment>
<dbReference type="Proteomes" id="UP001320420">
    <property type="component" value="Unassembled WGS sequence"/>
</dbReference>
<organism evidence="1 2">
    <name type="scientific">Diatrype stigma</name>
    <dbReference type="NCBI Taxonomy" id="117547"/>
    <lineage>
        <taxon>Eukaryota</taxon>
        <taxon>Fungi</taxon>
        <taxon>Dikarya</taxon>
        <taxon>Ascomycota</taxon>
        <taxon>Pezizomycotina</taxon>
        <taxon>Sordariomycetes</taxon>
        <taxon>Xylariomycetidae</taxon>
        <taxon>Xylariales</taxon>
        <taxon>Diatrypaceae</taxon>
        <taxon>Diatrype</taxon>
    </lineage>
</organism>
<evidence type="ECO:0000313" key="2">
    <source>
        <dbReference type="Proteomes" id="UP001320420"/>
    </source>
</evidence>
<protein>
    <submittedName>
        <fullName evidence="1">Uncharacterized protein</fullName>
    </submittedName>
</protein>